<comment type="similarity">
    <text evidence="4">Belongs to the TOP6A family.</text>
</comment>
<comment type="cofactor">
    <cofactor evidence="2">
        <name>Mg(2+)</name>
        <dbReference type="ChEBI" id="CHEBI:18420"/>
    </cofactor>
</comment>
<keyword evidence="12" id="KW-0812">Transmembrane</keyword>
<dbReference type="AlphaFoldDB" id="A0A843X7B1"/>
<dbReference type="InterPro" id="IPR036388">
    <property type="entry name" value="WH-like_DNA-bd_sf"/>
</dbReference>
<dbReference type="Gene3D" id="3.40.1360.10">
    <property type="match status" value="1"/>
</dbReference>
<dbReference type="GO" id="GO:0042138">
    <property type="term" value="P:meiotic DNA double-strand break formation"/>
    <property type="evidence" value="ECO:0007669"/>
    <property type="project" value="TreeGrafter"/>
</dbReference>
<keyword evidence="8" id="KW-0799">Topoisomerase</keyword>
<dbReference type="InterPro" id="IPR036078">
    <property type="entry name" value="Spo11/TopoVI_A_sf"/>
</dbReference>
<dbReference type="InterPro" id="IPR034136">
    <property type="entry name" value="TOPRIM_Topo6A/Spo11"/>
</dbReference>
<dbReference type="EMBL" id="NMUH01005680">
    <property type="protein sequence ID" value="MQM13410.1"/>
    <property type="molecule type" value="Genomic_DNA"/>
</dbReference>
<dbReference type="SUPFAM" id="SSF56726">
    <property type="entry name" value="DNA topoisomerase IV, alpha subunit"/>
    <property type="match status" value="1"/>
</dbReference>
<gene>
    <name evidence="16" type="ORF">Taro_046335</name>
</gene>
<dbReference type="Proteomes" id="UP000652761">
    <property type="component" value="Unassembled WGS sequence"/>
</dbReference>
<dbReference type="PRINTS" id="PR01552">
    <property type="entry name" value="TPISMRASE6A"/>
</dbReference>
<protein>
    <recommendedName>
        <fullName evidence="5">DNA topoisomerase (ATP-hydrolyzing)</fullName>
        <ecNumber evidence="5">5.6.2.2</ecNumber>
    </recommendedName>
</protein>
<sequence length="489" mass="56632">MRFCSILFTHTGSDAKTPIALVVFLLTTLCLDAQRRGEPGNGGKSSRFENARHLAEDKSCLRRIAAGFVRSLVVDVCNRRLPSVVLDRYRTYCLDPSGNWFVHFLLPAAFIPSLLSYTEMVFDACLCISCRRFWDRSNCSMNFSCGKEVITFEKESHARRIGDDIIFAFRYYFLVFLFYSILCPSDIMLKVLLIIQQLLQENKHGSKRDIYYMHPSVFLGTFLSCSCHLSASTVSGTRYYNIKYKIILHCYIFCPRHFGGHDFLLHTHIRELSERLLLMGWLRFIYDGRKCDCIQSPNTAYPIPVHVDEVEDVVCAAEYILVVEKESVFQRLANDGFCRKNHCVVITGRGYPDVSTRRFLRYLVEKLCLPVYCLVDCDPYGLDILMVYRFGSMQMAYDAKKLCVSEVRWLGVFPSDHEKYHLPDRCLLPLTPEEKKKAEAMLLRCYLCKEAPDWRVELERMLQRGVKFEIEALSVTSFSFLSEEYIPAK</sequence>
<dbReference type="EC" id="5.6.2.2" evidence="5"/>
<comment type="caution">
    <text evidence="16">The sequence shown here is derived from an EMBL/GenBank/DDBJ whole genome shotgun (WGS) entry which is preliminary data.</text>
</comment>
<keyword evidence="11" id="KW-0539">Nucleus</keyword>
<keyword evidence="9" id="KW-0238">DNA-binding</keyword>
<feature type="domain" description="Topoisomerase 6 subunit A/Spo11 TOPRIM" evidence="15">
    <location>
        <begin position="319"/>
        <end position="489"/>
    </location>
</feature>
<evidence type="ECO:0000256" key="9">
    <source>
        <dbReference type="ARBA" id="ARBA00023125"/>
    </source>
</evidence>
<keyword evidence="17" id="KW-1185">Reference proteome</keyword>
<dbReference type="InterPro" id="IPR004085">
    <property type="entry name" value="TopoVI_A"/>
</dbReference>
<feature type="non-terminal residue" evidence="16">
    <location>
        <position position="1"/>
    </location>
</feature>
<dbReference type="GO" id="GO:0000228">
    <property type="term" value="C:nuclear chromosome"/>
    <property type="evidence" value="ECO:0007669"/>
    <property type="project" value="TreeGrafter"/>
</dbReference>
<evidence type="ECO:0000256" key="1">
    <source>
        <dbReference type="ARBA" id="ARBA00000185"/>
    </source>
</evidence>
<dbReference type="GO" id="GO:0046872">
    <property type="term" value="F:metal ion binding"/>
    <property type="evidence" value="ECO:0007669"/>
    <property type="project" value="UniProtKB-KW"/>
</dbReference>
<comment type="catalytic activity">
    <reaction evidence="1">
        <text>ATP-dependent breakage, passage and rejoining of double-stranded DNA.</text>
        <dbReference type="EC" id="5.6.2.2"/>
    </reaction>
</comment>
<dbReference type="InterPro" id="IPR002815">
    <property type="entry name" value="Spo11/TopoVI_A"/>
</dbReference>
<dbReference type="OrthoDB" id="5377392at2759"/>
<evidence type="ECO:0000256" key="10">
    <source>
        <dbReference type="ARBA" id="ARBA00023235"/>
    </source>
</evidence>
<name>A0A843X7B1_COLES</name>
<evidence type="ECO:0000256" key="6">
    <source>
        <dbReference type="ARBA" id="ARBA00022723"/>
    </source>
</evidence>
<evidence type="ECO:0000259" key="14">
    <source>
        <dbReference type="Pfam" id="PF04406"/>
    </source>
</evidence>
<evidence type="ECO:0000313" key="16">
    <source>
        <dbReference type="EMBL" id="MQM13410.1"/>
    </source>
</evidence>
<keyword evidence="7" id="KW-0460">Magnesium</keyword>
<evidence type="ECO:0000256" key="3">
    <source>
        <dbReference type="ARBA" id="ARBA00004123"/>
    </source>
</evidence>
<dbReference type="GO" id="GO:0003918">
    <property type="term" value="F:DNA topoisomerase type II (double strand cut, ATP-hydrolyzing) activity"/>
    <property type="evidence" value="ECO:0007669"/>
    <property type="project" value="UniProtKB-EC"/>
</dbReference>
<evidence type="ECO:0000313" key="17">
    <source>
        <dbReference type="Proteomes" id="UP000652761"/>
    </source>
</evidence>
<keyword evidence="6" id="KW-0479">Metal-binding</keyword>
<evidence type="ECO:0000256" key="13">
    <source>
        <dbReference type="SAM" id="SignalP"/>
    </source>
</evidence>
<dbReference type="PANTHER" id="PTHR10848:SF3">
    <property type="entry name" value="MEIOTIC RECOMBINATION PROTEIN SPO11-1"/>
    <property type="match status" value="1"/>
</dbReference>
<evidence type="ECO:0000256" key="2">
    <source>
        <dbReference type="ARBA" id="ARBA00001946"/>
    </source>
</evidence>
<feature type="domain" description="Spo11/DNA topoisomerase VI subunit A N-terminal" evidence="14">
    <location>
        <begin position="187"/>
        <end position="218"/>
    </location>
</feature>
<dbReference type="Pfam" id="PF04406">
    <property type="entry name" value="TP6A_N"/>
    <property type="match status" value="1"/>
</dbReference>
<evidence type="ECO:0000259" key="15">
    <source>
        <dbReference type="Pfam" id="PF21180"/>
    </source>
</evidence>
<keyword evidence="12" id="KW-1133">Transmembrane helix</keyword>
<evidence type="ECO:0000256" key="7">
    <source>
        <dbReference type="ARBA" id="ARBA00022842"/>
    </source>
</evidence>
<dbReference type="PRINTS" id="PR01550">
    <property type="entry name" value="TOP6AFAMILY"/>
</dbReference>
<accession>A0A843X7B1</accession>
<dbReference type="GO" id="GO:0006265">
    <property type="term" value="P:DNA topological change"/>
    <property type="evidence" value="ECO:0007669"/>
    <property type="project" value="InterPro"/>
</dbReference>
<feature type="signal peptide" evidence="13">
    <location>
        <begin position="1"/>
        <end position="33"/>
    </location>
</feature>
<dbReference type="FunFam" id="3.40.1360.10:FF:000003">
    <property type="entry name" value="DNA topoisomerase 6 subunit A"/>
    <property type="match status" value="1"/>
</dbReference>
<evidence type="ECO:0000256" key="4">
    <source>
        <dbReference type="ARBA" id="ARBA00006559"/>
    </source>
</evidence>
<dbReference type="GO" id="GO:0003677">
    <property type="term" value="F:DNA binding"/>
    <property type="evidence" value="ECO:0007669"/>
    <property type="project" value="UniProtKB-KW"/>
</dbReference>
<dbReference type="Pfam" id="PF21180">
    <property type="entry name" value="TOP6A-Spo11_Toprim"/>
    <property type="match status" value="1"/>
</dbReference>
<reference evidence="16" key="1">
    <citation type="submission" date="2017-07" db="EMBL/GenBank/DDBJ databases">
        <title>Taro Niue Genome Assembly and Annotation.</title>
        <authorList>
            <person name="Atibalentja N."/>
            <person name="Keating K."/>
            <person name="Fields C.J."/>
        </authorList>
    </citation>
    <scope>NUCLEOTIDE SEQUENCE</scope>
    <source>
        <strain evidence="16">Niue_2</strain>
        <tissue evidence="16">Leaf</tissue>
    </source>
</reference>
<keyword evidence="10" id="KW-0413">Isomerase</keyword>
<dbReference type="GO" id="GO:0005524">
    <property type="term" value="F:ATP binding"/>
    <property type="evidence" value="ECO:0007669"/>
    <property type="project" value="InterPro"/>
</dbReference>
<feature type="transmembrane region" description="Helical" evidence="12">
    <location>
        <begin position="169"/>
        <end position="189"/>
    </location>
</feature>
<dbReference type="GO" id="GO:0000706">
    <property type="term" value="P:meiotic DNA double-strand break processing"/>
    <property type="evidence" value="ECO:0007669"/>
    <property type="project" value="TreeGrafter"/>
</dbReference>
<dbReference type="PANTHER" id="PTHR10848">
    <property type="entry name" value="MEIOTIC RECOMBINATION PROTEIN SPO11"/>
    <property type="match status" value="1"/>
</dbReference>
<dbReference type="InterPro" id="IPR013049">
    <property type="entry name" value="Spo11/TopoVI_A_N"/>
</dbReference>
<dbReference type="CDD" id="cd00223">
    <property type="entry name" value="TOPRIM_TopoIIB_SPO"/>
    <property type="match status" value="1"/>
</dbReference>
<dbReference type="GO" id="GO:0007131">
    <property type="term" value="P:reciprocal meiotic recombination"/>
    <property type="evidence" value="ECO:0007669"/>
    <property type="project" value="TreeGrafter"/>
</dbReference>
<evidence type="ECO:0000256" key="11">
    <source>
        <dbReference type="ARBA" id="ARBA00023242"/>
    </source>
</evidence>
<evidence type="ECO:0000256" key="12">
    <source>
        <dbReference type="SAM" id="Phobius"/>
    </source>
</evidence>
<evidence type="ECO:0000256" key="8">
    <source>
        <dbReference type="ARBA" id="ARBA00023029"/>
    </source>
</evidence>
<keyword evidence="13" id="KW-0732">Signal</keyword>
<evidence type="ECO:0000256" key="5">
    <source>
        <dbReference type="ARBA" id="ARBA00012895"/>
    </source>
</evidence>
<dbReference type="Gene3D" id="1.10.10.10">
    <property type="entry name" value="Winged helix-like DNA-binding domain superfamily/Winged helix DNA-binding domain"/>
    <property type="match status" value="1"/>
</dbReference>
<feature type="chain" id="PRO_5032759573" description="DNA topoisomerase (ATP-hydrolyzing)" evidence="13">
    <location>
        <begin position="34"/>
        <end position="489"/>
    </location>
</feature>
<comment type="subcellular location">
    <subcellularLocation>
        <location evidence="3">Nucleus</location>
    </subcellularLocation>
</comment>
<proteinExistence type="inferred from homology"/>
<organism evidence="16 17">
    <name type="scientific">Colocasia esculenta</name>
    <name type="common">Wild taro</name>
    <name type="synonym">Arum esculentum</name>
    <dbReference type="NCBI Taxonomy" id="4460"/>
    <lineage>
        <taxon>Eukaryota</taxon>
        <taxon>Viridiplantae</taxon>
        <taxon>Streptophyta</taxon>
        <taxon>Embryophyta</taxon>
        <taxon>Tracheophyta</taxon>
        <taxon>Spermatophyta</taxon>
        <taxon>Magnoliopsida</taxon>
        <taxon>Liliopsida</taxon>
        <taxon>Araceae</taxon>
        <taxon>Aroideae</taxon>
        <taxon>Colocasieae</taxon>
        <taxon>Colocasia</taxon>
    </lineage>
</organism>
<keyword evidence="12" id="KW-0472">Membrane</keyword>